<reference evidence="1" key="2">
    <citation type="journal article" date="2015" name="Data Brief">
        <title>Shoot transcriptome of the giant reed, Arundo donax.</title>
        <authorList>
            <person name="Barrero R.A."/>
            <person name="Guerrero F.D."/>
            <person name="Moolhuijzen P."/>
            <person name="Goolsby J.A."/>
            <person name="Tidwell J."/>
            <person name="Bellgard S.E."/>
            <person name="Bellgard M.I."/>
        </authorList>
    </citation>
    <scope>NUCLEOTIDE SEQUENCE</scope>
    <source>
        <tissue evidence="1">Shoot tissue taken approximately 20 cm above the soil surface</tissue>
    </source>
</reference>
<accession>A0A0A9GGN2</accession>
<proteinExistence type="predicted"/>
<dbReference type="EMBL" id="GBRH01175312">
    <property type="protein sequence ID" value="JAE22584.1"/>
    <property type="molecule type" value="Transcribed_RNA"/>
</dbReference>
<name>A0A0A9GGN2_ARUDO</name>
<sequence length="68" mass="8277">MRTYFFENRIFTWESSILYTEVIFKYIQVKKRTDYTKVIYRISSKQTMGMSNHSQTMGMYNLFRHATG</sequence>
<dbReference type="AlphaFoldDB" id="A0A0A9GGN2"/>
<organism evidence="1">
    <name type="scientific">Arundo donax</name>
    <name type="common">Giant reed</name>
    <name type="synonym">Donax arundinaceus</name>
    <dbReference type="NCBI Taxonomy" id="35708"/>
    <lineage>
        <taxon>Eukaryota</taxon>
        <taxon>Viridiplantae</taxon>
        <taxon>Streptophyta</taxon>
        <taxon>Embryophyta</taxon>
        <taxon>Tracheophyta</taxon>
        <taxon>Spermatophyta</taxon>
        <taxon>Magnoliopsida</taxon>
        <taxon>Liliopsida</taxon>
        <taxon>Poales</taxon>
        <taxon>Poaceae</taxon>
        <taxon>PACMAD clade</taxon>
        <taxon>Arundinoideae</taxon>
        <taxon>Arundineae</taxon>
        <taxon>Arundo</taxon>
    </lineage>
</organism>
<reference evidence="1" key="1">
    <citation type="submission" date="2014-09" db="EMBL/GenBank/DDBJ databases">
        <authorList>
            <person name="Magalhaes I.L.F."/>
            <person name="Oliveira U."/>
            <person name="Santos F.R."/>
            <person name="Vidigal T.H.D.A."/>
            <person name="Brescovit A.D."/>
            <person name="Santos A.J."/>
        </authorList>
    </citation>
    <scope>NUCLEOTIDE SEQUENCE</scope>
    <source>
        <tissue evidence="1">Shoot tissue taken approximately 20 cm above the soil surface</tissue>
    </source>
</reference>
<evidence type="ECO:0000313" key="1">
    <source>
        <dbReference type="EMBL" id="JAE22584.1"/>
    </source>
</evidence>
<protein>
    <submittedName>
        <fullName evidence="1">Uncharacterized protein</fullName>
    </submittedName>
</protein>